<comment type="caution">
    <text evidence="3">The sequence shown here is derived from an EMBL/GenBank/DDBJ whole genome shotgun (WGS) entry which is preliminary data.</text>
</comment>
<dbReference type="GO" id="GO:0016787">
    <property type="term" value="F:hydrolase activity"/>
    <property type="evidence" value="ECO:0007669"/>
    <property type="project" value="UniProtKB-KW"/>
</dbReference>
<feature type="chain" id="PRO_5041391421" evidence="1">
    <location>
        <begin position="38"/>
        <end position="350"/>
    </location>
</feature>
<dbReference type="Pfam" id="PF01738">
    <property type="entry name" value="DLH"/>
    <property type="match status" value="1"/>
</dbReference>
<evidence type="ECO:0000256" key="1">
    <source>
        <dbReference type="SAM" id="SignalP"/>
    </source>
</evidence>
<dbReference type="EMBL" id="UIHB01000002">
    <property type="protein sequence ID" value="SUZ28358.1"/>
    <property type="molecule type" value="Genomic_DNA"/>
</dbReference>
<dbReference type="InterPro" id="IPR029058">
    <property type="entry name" value="AB_hydrolase_fold"/>
</dbReference>
<keyword evidence="1" id="KW-0732">Signal</keyword>
<dbReference type="EC" id="3.1.-.-" evidence="3"/>
<evidence type="ECO:0000313" key="3">
    <source>
        <dbReference type="EMBL" id="SUZ28358.1"/>
    </source>
</evidence>
<feature type="signal peptide" evidence="1">
    <location>
        <begin position="1"/>
        <end position="37"/>
    </location>
</feature>
<name>A0AA46C8L6_9XANT</name>
<reference evidence="3 4" key="1">
    <citation type="submission" date="2018-06" db="EMBL/GenBank/DDBJ databases">
        <authorList>
            <person name="Pothier F. J."/>
        </authorList>
    </citation>
    <scope>NUCLEOTIDE SEQUENCE [LARGE SCALE GENOMIC DNA]</scope>
    <source>
        <strain evidence="3 4">CPBF 424</strain>
    </source>
</reference>
<dbReference type="Proteomes" id="UP000254168">
    <property type="component" value="Unassembled WGS sequence"/>
</dbReference>
<organism evidence="3 4">
    <name type="scientific">Xanthomonas euroxanthea</name>
    <dbReference type="NCBI Taxonomy" id="2259622"/>
    <lineage>
        <taxon>Bacteria</taxon>
        <taxon>Pseudomonadati</taxon>
        <taxon>Pseudomonadota</taxon>
        <taxon>Gammaproteobacteria</taxon>
        <taxon>Lysobacterales</taxon>
        <taxon>Lysobacteraceae</taxon>
        <taxon>Xanthomonas</taxon>
    </lineage>
</organism>
<dbReference type="RefSeq" id="WP_235858435.1">
    <property type="nucleotide sequence ID" value="NZ_UIHB01000002.1"/>
</dbReference>
<dbReference type="InterPro" id="IPR051411">
    <property type="entry name" value="Polyketide_trans_af380"/>
</dbReference>
<proteinExistence type="predicted"/>
<dbReference type="Gene3D" id="1.10.10.800">
    <property type="match status" value="1"/>
</dbReference>
<dbReference type="PANTHER" id="PTHR47751">
    <property type="entry name" value="SUPERFAMILY HYDROLASE, PUTATIVE (AFU_ORTHOLOGUE AFUA_2G16580)-RELATED"/>
    <property type="match status" value="1"/>
</dbReference>
<keyword evidence="3" id="KW-0378">Hydrolase</keyword>
<dbReference type="SUPFAM" id="SSF53474">
    <property type="entry name" value="alpha/beta-Hydrolases"/>
    <property type="match status" value="1"/>
</dbReference>
<sequence length="350" mass="37639">MTIRSRKSTPTPRTFTALRLTVLAVALFSAGTMSVAAAPPTEVSSPASATLRVTFKNNNGTSLVGNLHLPVGFDKAKRYPAIVTVGPASGVKEQTAGLYAAKMAQAGYVAIAFDPSFNGESGGLPRFKEDPYARVEDIRGAVDYLVSLPYIEENRIGVLGICAGGSYAASAAMTERRIKAVALAVPVDGGTENRAGGQAATIEMLDAIARQRTVEARGGEPMIVPWMPEDYKDAEDIDLREGYRYYMSGGGVTPNWPNKMRFTSMDAALSLDAYNLAETLLTQPLEVIVGSKPGGFGSNKSGHLIYERAASRDKELTVLEGASHFDLYDNPKYVDVAVQKFDAFFDRFLK</sequence>
<keyword evidence="4" id="KW-1185">Reference proteome</keyword>
<dbReference type="AlphaFoldDB" id="A0AA46C8L6"/>
<dbReference type="PANTHER" id="PTHR47751:SF1">
    <property type="entry name" value="SUPERFAMILY HYDROLASE, PUTATIVE (AFU_ORTHOLOGUE AFUA_2G16580)-RELATED"/>
    <property type="match status" value="1"/>
</dbReference>
<accession>A0AA46C8L6</accession>
<evidence type="ECO:0000313" key="4">
    <source>
        <dbReference type="Proteomes" id="UP000254168"/>
    </source>
</evidence>
<dbReference type="Gene3D" id="3.40.50.1820">
    <property type="entry name" value="alpha/beta hydrolase"/>
    <property type="match status" value="1"/>
</dbReference>
<gene>
    <name evidence="3" type="primary">frsA</name>
    <name evidence="3" type="ORF">CPBF424_21740</name>
</gene>
<evidence type="ECO:0000259" key="2">
    <source>
        <dbReference type="Pfam" id="PF01738"/>
    </source>
</evidence>
<feature type="domain" description="Dienelactone hydrolase" evidence="2">
    <location>
        <begin position="75"/>
        <end position="186"/>
    </location>
</feature>
<dbReference type="InterPro" id="IPR002925">
    <property type="entry name" value="Dienelactn_hydro"/>
</dbReference>
<protein>
    <submittedName>
        <fullName evidence="3">Esterase FrsA</fullName>
        <ecNumber evidence="3">3.1.-.-</ecNumber>
    </submittedName>
</protein>